<organism evidence="1 2">
    <name type="scientific">Streptococcus parasanguinis</name>
    <dbReference type="NCBI Taxonomy" id="1318"/>
    <lineage>
        <taxon>Bacteria</taxon>
        <taxon>Bacillati</taxon>
        <taxon>Bacillota</taxon>
        <taxon>Bacilli</taxon>
        <taxon>Lactobacillales</taxon>
        <taxon>Streptococcaceae</taxon>
        <taxon>Streptococcus</taxon>
    </lineage>
</organism>
<protein>
    <submittedName>
        <fullName evidence="1">Uncharacterized protein</fullName>
    </submittedName>
</protein>
<name>A0A6L6LJV5_STRPA</name>
<dbReference type="Proteomes" id="UP000462658">
    <property type="component" value="Unassembled WGS sequence"/>
</dbReference>
<gene>
    <name evidence="1" type="ORF">GMC80_10445</name>
</gene>
<dbReference type="AlphaFoldDB" id="A0A6L6LJV5"/>
<evidence type="ECO:0000313" key="1">
    <source>
        <dbReference type="EMBL" id="MTR63723.1"/>
    </source>
</evidence>
<evidence type="ECO:0000313" key="2">
    <source>
        <dbReference type="Proteomes" id="UP000462658"/>
    </source>
</evidence>
<sequence length="63" mass="7703">MATGFDIDEEDYNWWVDICEDVDLDPTQRFIKRVRELGNVEDYDDPNDYYEWIDLISFREFGD</sequence>
<accession>A0A6L6LJV5</accession>
<dbReference type="EMBL" id="WMZA01000006">
    <property type="protein sequence ID" value="MTR63723.1"/>
    <property type="molecule type" value="Genomic_DNA"/>
</dbReference>
<reference evidence="1 2" key="1">
    <citation type="journal article" date="2019" name="Nat. Med.">
        <title>A library of human gut bacterial isolates paired with longitudinal multiomics data enables mechanistic microbiome research.</title>
        <authorList>
            <person name="Poyet M."/>
            <person name="Groussin M."/>
            <person name="Gibbons S.M."/>
            <person name="Avila-Pacheco J."/>
            <person name="Jiang X."/>
            <person name="Kearney S.M."/>
            <person name="Perrotta A.R."/>
            <person name="Berdy B."/>
            <person name="Zhao S."/>
            <person name="Lieberman T.D."/>
            <person name="Swanson P.K."/>
            <person name="Smith M."/>
            <person name="Roesemann S."/>
            <person name="Alexander J.E."/>
            <person name="Rich S.A."/>
            <person name="Livny J."/>
            <person name="Vlamakis H."/>
            <person name="Clish C."/>
            <person name="Bullock K."/>
            <person name="Deik A."/>
            <person name="Scott J."/>
            <person name="Pierce K.A."/>
            <person name="Xavier R.J."/>
            <person name="Alm E.J."/>
        </authorList>
    </citation>
    <scope>NUCLEOTIDE SEQUENCE [LARGE SCALE GENOMIC DNA]</scope>
    <source>
        <strain evidence="1 2">BIOML-A10</strain>
    </source>
</reference>
<comment type="caution">
    <text evidence="1">The sequence shown here is derived from an EMBL/GenBank/DDBJ whole genome shotgun (WGS) entry which is preliminary data.</text>
</comment>
<proteinExistence type="predicted"/>
<dbReference type="RefSeq" id="WP_155168436.1">
    <property type="nucleotide sequence ID" value="NZ_WMYU01000009.1"/>
</dbReference>